<dbReference type="GO" id="GO:0009003">
    <property type="term" value="F:signal peptidase activity"/>
    <property type="evidence" value="ECO:0007669"/>
    <property type="project" value="UniProtKB-EC"/>
</dbReference>
<keyword evidence="2 6" id="KW-0812">Transmembrane</keyword>
<dbReference type="EC" id="3.4.21.89" evidence="5"/>
<comment type="caution">
    <text evidence="7">The sequence shown here is derived from an EMBL/GenBank/DDBJ whole genome shotgun (WGS) entry which is preliminary data.</text>
</comment>
<organism evidence="7 8">
    <name type="scientific">Glaciibacter psychrotolerans</name>
    <dbReference type="NCBI Taxonomy" id="670054"/>
    <lineage>
        <taxon>Bacteria</taxon>
        <taxon>Bacillati</taxon>
        <taxon>Actinomycetota</taxon>
        <taxon>Actinomycetes</taxon>
        <taxon>Micrococcales</taxon>
        <taxon>Microbacteriaceae</taxon>
        <taxon>Glaciibacter</taxon>
    </lineage>
</organism>
<dbReference type="GO" id="GO:0004252">
    <property type="term" value="F:serine-type endopeptidase activity"/>
    <property type="evidence" value="ECO:0007669"/>
    <property type="project" value="UniProtKB-UniRule"/>
</dbReference>
<dbReference type="AlphaFoldDB" id="A0A7Z0J781"/>
<keyword evidence="8" id="KW-1185">Reference proteome</keyword>
<dbReference type="GO" id="GO:0016020">
    <property type="term" value="C:membrane"/>
    <property type="evidence" value="ECO:0007669"/>
    <property type="project" value="UniProtKB-SubCell"/>
</dbReference>
<dbReference type="PANTHER" id="PTHR10806">
    <property type="entry name" value="SIGNAL PEPTIDASE COMPLEX CATALYTIC SUBUNIT SEC11"/>
    <property type="match status" value="1"/>
</dbReference>
<name>A0A7Z0J781_9MICO</name>
<dbReference type="RefSeq" id="WP_179579243.1">
    <property type="nucleotide sequence ID" value="NZ_JACCFM010000001.1"/>
</dbReference>
<evidence type="ECO:0000256" key="3">
    <source>
        <dbReference type="ARBA" id="ARBA00022989"/>
    </source>
</evidence>
<gene>
    <name evidence="7" type="ORF">HNR05_002435</name>
</gene>
<evidence type="ECO:0000256" key="2">
    <source>
        <dbReference type="ARBA" id="ARBA00022692"/>
    </source>
</evidence>
<feature type="transmembrane region" description="Helical" evidence="6">
    <location>
        <begin position="172"/>
        <end position="193"/>
    </location>
</feature>
<feature type="transmembrane region" description="Helical" evidence="6">
    <location>
        <begin position="31"/>
        <end position="57"/>
    </location>
</feature>
<sequence>MTSPEIVGILEPQADPLPHGRPEAPTPERGLWGSLGLALSAALLILVIALAMLVIVVPKIAGATPMTVLTSSMEPGLPPGTLIIVKPIDPNRLQFGDVATYQIESGKPGVITHRVVAITLLANGERGFIFQGDNNSAQDAPVKSIQIQGKLWYSIPLLGWVNNAVNGANRSWVTPLAAGGLFAYFAYTVLSAVSDARKKRRARAAAQSAV</sequence>
<dbReference type="SUPFAM" id="SSF51306">
    <property type="entry name" value="LexA/Signal peptidase"/>
    <property type="match status" value="1"/>
</dbReference>
<reference evidence="7 8" key="1">
    <citation type="submission" date="2020-07" db="EMBL/GenBank/DDBJ databases">
        <title>Sequencing the genomes of 1000 actinobacteria strains.</title>
        <authorList>
            <person name="Klenk H.-P."/>
        </authorList>
    </citation>
    <scope>NUCLEOTIDE SEQUENCE [LARGE SCALE GENOMIC DNA]</scope>
    <source>
        <strain evidence="7 8">LI1</strain>
    </source>
</reference>
<keyword evidence="3 6" id="KW-1133">Transmembrane helix</keyword>
<evidence type="ECO:0000256" key="6">
    <source>
        <dbReference type="SAM" id="Phobius"/>
    </source>
</evidence>
<dbReference type="CDD" id="cd06530">
    <property type="entry name" value="S26_SPase_I"/>
    <property type="match status" value="1"/>
</dbReference>
<keyword evidence="7" id="KW-0378">Hydrolase</keyword>
<evidence type="ECO:0000313" key="8">
    <source>
        <dbReference type="Proteomes" id="UP000537260"/>
    </source>
</evidence>
<evidence type="ECO:0000256" key="5">
    <source>
        <dbReference type="NCBIfam" id="TIGR02228"/>
    </source>
</evidence>
<dbReference type="InterPro" id="IPR019533">
    <property type="entry name" value="Peptidase_S26"/>
</dbReference>
<proteinExistence type="predicted"/>
<dbReference type="InterPro" id="IPR036286">
    <property type="entry name" value="LexA/Signal_pep-like_sf"/>
</dbReference>
<accession>A0A7Z0J781</accession>
<dbReference type="EMBL" id="JACCFM010000001">
    <property type="protein sequence ID" value="NYJ20644.1"/>
    <property type="molecule type" value="Genomic_DNA"/>
</dbReference>
<dbReference type="GO" id="GO:0006465">
    <property type="term" value="P:signal peptide processing"/>
    <property type="evidence" value="ECO:0007669"/>
    <property type="project" value="UniProtKB-UniRule"/>
</dbReference>
<comment type="subcellular location">
    <subcellularLocation>
        <location evidence="1">Membrane</location>
    </subcellularLocation>
</comment>
<evidence type="ECO:0000256" key="4">
    <source>
        <dbReference type="ARBA" id="ARBA00023136"/>
    </source>
</evidence>
<dbReference type="Proteomes" id="UP000537260">
    <property type="component" value="Unassembled WGS sequence"/>
</dbReference>
<protein>
    <recommendedName>
        <fullName evidence="5">Signal peptidase I</fullName>
        <ecNumber evidence="5">3.4.21.89</ecNumber>
    </recommendedName>
</protein>
<dbReference type="NCBIfam" id="TIGR02228">
    <property type="entry name" value="sigpep_I_arch"/>
    <property type="match status" value="1"/>
</dbReference>
<dbReference type="InterPro" id="IPR001733">
    <property type="entry name" value="Peptidase_S26B"/>
</dbReference>
<dbReference type="PANTHER" id="PTHR10806:SF6">
    <property type="entry name" value="SIGNAL PEPTIDASE COMPLEX CATALYTIC SUBUNIT SEC11"/>
    <property type="match status" value="1"/>
</dbReference>
<evidence type="ECO:0000256" key="1">
    <source>
        <dbReference type="ARBA" id="ARBA00004370"/>
    </source>
</evidence>
<keyword evidence="4 6" id="KW-0472">Membrane</keyword>
<evidence type="ECO:0000313" key="7">
    <source>
        <dbReference type="EMBL" id="NYJ20644.1"/>
    </source>
</evidence>